<dbReference type="InterPro" id="IPR009061">
    <property type="entry name" value="DNA-bd_dom_put_sf"/>
</dbReference>
<protein>
    <submittedName>
        <fullName evidence="1">Helix-turn-helix domain protein</fullName>
    </submittedName>
</protein>
<dbReference type="EMBL" id="BK032780">
    <property type="protein sequence ID" value="DAF59932.1"/>
    <property type="molecule type" value="Genomic_DNA"/>
</dbReference>
<reference evidence="1" key="1">
    <citation type="journal article" date="2021" name="Proc. Natl. Acad. Sci. U.S.A.">
        <title>A Catalog of Tens of Thousands of Viruses from Human Metagenomes Reveals Hidden Associations with Chronic Diseases.</title>
        <authorList>
            <person name="Tisza M.J."/>
            <person name="Buck C.B."/>
        </authorList>
    </citation>
    <scope>NUCLEOTIDE SEQUENCE</scope>
    <source>
        <strain evidence="1">CtGz830</strain>
    </source>
</reference>
<dbReference type="SUPFAM" id="SSF46955">
    <property type="entry name" value="Putative DNA-binding domain"/>
    <property type="match status" value="1"/>
</dbReference>
<sequence>MDKKTLLGIDELAERWGVDKTTIRRMKDKGEIKAVKGFGNLKFNIIDVLKIEGSGSIDPLIPLERRRLELEIKNKDNEIARLNAILSQMIAPLGEYINGVTKEIAR</sequence>
<name>A0A8S5T9D0_9CAUD</name>
<proteinExistence type="predicted"/>
<accession>A0A8S5T9D0</accession>
<organism evidence="1">
    <name type="scientific">Siphoviridae sp. ctGz830</name>
    <dbReference type="NCBI Taxonomy" id="2827825"/>
    <lineage>
        <taxon>Viruses</taxon>
        <taxon>Duplodnaviria</taxon>
        <taxon>Heunggongvirae</taxon>
        <taxon>Uroviricota</taxon>
        <taxon>Caudoviricetes</taxon>
    </lineage>
</organism>
<evidence type="ECO:0000313" key="1">
    <source>
        <dbReference type="EMBL" id="DAF59932.1"/>
    </source>
</evidence>